<organism evidence="1 2">
    <name type="scientific">Vitis vinifera</name>
    <name type="common">Grape</name>
    <dbReference type="NCBI Taxonomy" id="29760"/>
    <lineage>
        <taxon>Eukaryota</taxon>
        <taxon>Viridiplantae</taxon>
        <taxon>Streptophyta</taxon>
        <taxon>Embryophyta</taxon>
        <taxon>Tracheophyta</taxon>
        <taxon>Spermatophyta</taxon>
        <taxon>Magnoliopsida</taxon>
        <taxon>eudicotyledons</taxon>
        <taxon>Gunneridae</taxon>
        <taxon>Pentapetalae</taxon>
        <taxon>rosids</taxon>
        <taxon>Vitales</taxon>
        <taxon>Vitaceae</taxon>
        <taxon>Viteae</taxon>
        <taxon>Vitis</taxon>
    </lineage>
</organism>
<name>A0A438BNU9_VITVI</name>
<protein>
    <submittedName>
        <fullName evidence="1">Uncharacterized protein</fullName>
    </submittedName>
</protein>
<accession>A0A438BNU9</accession>
<dbReference type="EMBL" id="QGNW01002693">
    <property type="protein sequence ID" value="RVW12632.1"/>
    <property type="molecule type" value="Genomic_DNA"/>
</dbReference>
<dbReference type="Proteomes" id="UP000288805">
    <property type="component" value="Unassembled WGS sequence"/>
</dbReference>
<comment type="caution">
    <text evidence="1">The sequence shown here is derived from an EMBL/GenBank/DDBJ whole genome shotgun (WGS) entry which is preliminary data.</text>
</comment>
<dbReference type="AlphaFoldDB" id="A0A438BNU9"/>
<evidence type="ECO:0000313" key="2">
    <source>
        <dbReference type="Proteomes" id="UP000288805"/>
    </source>
</evidence>
<sequence length="91" mass="10172">MWPCLVPTSRAKTHDACHLPCHGSYNDPRYGARGCARTRDPCHDACHGPRHDISRMPRRPCHGATTPVMTHSMVVRAVPRHMVHAPSGFRP</sequence>
<proteinExistence type="predicted"/>
<evidence type="ECO:0000313" key="1">
    <source>
        <dbReference type="EMBL" id="RVW12632.1"/>
    </source>
</evidence>
<reference evidence="1 2" key="1">
    <citation type="journal article" date="2018" name="PLoS Genet.">
        <title>Population sequencing reveals clonal diversity and ancestral inbreeding in the grapevine cultivar Chardonnay.</title>
        <authorList>
            <person name="Roach M.J."/>
            <person name="Johnson D.L."/>
            <person name="Bohlmann J."/>
            <person name="van Vuuren H.J."/>
            <person name="Jones S.J."/>
            <person name="Pretorius I.S."/>
            <person name="Schmidt S.A."/>
            <person name="Borneman A.R."/>
        </authorList>
    </citation>
    <scope>NUCLEOTIDE SEQUENCE [LARGE SCALE GENOMIC DNA]</scope>
    <source>
        <strain evidence="2">cv. Chardonnay</strain>
        <tissue evidence="1">Leaf</tissue>
    </source>
</reference>
<gene>
    <name evidence="1" type="ORF">CK203_117574</name>
</gene>